<sequence length="116" mass="12837">MGFKIDIARALRGLAEAETKMKAAVGVYADSAGKKMEAHAKQNAPWTDRTGQARQTIEGGHEWQGNKCIVYVAGNKEYSPYLEFANEKKYATLYPTVKKMAPEILKGMAGLLNRSR</sequence>
<accession>A0A096BK09</accession>
<protein>
    <recommendedName>
        <fullName evidence="3">HK97 gp10 family phage protein</fullName>
    </recommendedName>
</protein>
<gene>
    <name evidence="1" type="ORF">Y919_02560</name>
</gene>
<comment type="caution">
    <text evidence="1">The sequence shown here is derived from an EMBL/GenBank/DDBJ whole genome shotgun (WGS) entry which is preliminary data.</text>
</comment>
<reference evidence="1 2" key="1">
    <citation type="submission" date="2013-12" db="EMBL/GenBank/DDBJ databases">
        <title>Draft genome sequence of Caloranaerobacter sp. H53214.</title>
        <authorList>
            <person name="Jiang L.J."/>
            <person name="Shao Z.Z."/>
            <person name="Long M.N."/>
        </authorList>
    </citation>
    <scope>NUCLEOTIDE SEQUENCE [LARGE SCALE GENOMIC DNA]</scope>
    <source>
        <strain evidence="1 2">H53214</strain>
    </source>
</reference>
<dbReference type="Proteomes" id="UP000029622">
    <property type="component" value="Unassembled WGS sequence"/>
</dbReference>
<evidence type="ECO:0000313" key="1">
    <source>
        <dbReference type="EMBL" id="KGG81068.1"/>
    </source>
</evidence>
<evidence type="ECO:0008006" key="3">
    <source>
        <dbReference type="Google" id="ProtNLM"/>
    </source>
</evidence>
<dbReference type="EMBL" id="AZTB01000007">
    <property type="protein sequence ID" value="KGG81068.1"/>
    <property type="molecule type" value="Genomic_DNA"/>
</dbReference>
<dbReference type="STRING" id="1156417.Y919_02560"/>
<evidence type="ECO:0000313" key="2">
    <source>
        <dbReference type="Proteomes" id="UP000029622"/>
    </source>
</evidence>
<dbReference type="RefSeq" id="WP_035162110.1">
    <property type="nucleotide sequence ID" value="NZ_AZTB01000007.1"/>
</dbReference>
<organism evidence="1 2">
    <name type="scientific">Caloranaerobacter azorensis H53214</name>
    <dbReference type="NCBI Taxonomy" id="1156417"/>
    <lineage>
        <taxon>Bacteria</taxon>
        <taxon>Bacillati</taxon>
        <taxon>Bacillota</taxon>
        <taxon>Tissierellia</taxon>
        <taxon>Tissierellales</taxon>
        <taxon>Thermohalobacteraceae</taxon>
        <taxon>Caloranaerobacter</taxon>
    </lineage>
</organism>
<dbReference type="AlphaFoldDB" id="A0A096BK09"/>
<name>A0A096BK09_9FIRM</name>
<proteinExistence type="predicted"/>